<organism evidence="4">
    <name type="scientific">Schistocephalus solidus</name>
    <name type="common">Tapeworm</name>
    <dbReference type="NCBI Taxonomy" id="70667"/>
    <lineage>
        <taxon>Eukaryota</taxon>
        <taxon>Metazoa</taxon>
        <taxon>Spiralia</taxon>
        <taxon>Lophotrochozoa</taxon>
        <taxon>Platyhelminthes</taxon>
        <taxon>Cestoda</taxon>
        <taxon>Eucestoda</taxon>
        <taxon>Diphyllobothriidea</taxon>
        <taxon>Diphyllobothriidae</taxon>
        <taxon>Schistocephalus</taxon>
    </lineage>
</organism>
<dbReference type="EMBL" id="GEEE01000034">
    <property type="protein sequence ID" value="JAP63191.1"/>
    <property type="molecule type" value="Transcribed_RNA"/>
</dbReference>
<sequence length="182" mass="20926">MAVQGFLHAFDKIDKDHDHIISHEDLRVYAKENNMPDSFVTKWISLFDDKHTGSFTYEHFCDVIGLNKKPPASPAPAPQPKKECKVLGGPMKDPMKTRVMEIFKKEWKDEDASGSVHQTLMQLDREYGLGWRSRTFEDEKDIPKVDHIKDNWVAFTPDGGTHKYIIWQQKLKKSGGCCACFV</sequence>
<reference evidence="5 6" key="3">
    <citation type="submission" date="2018-11" db="EMBL/GenBank/DDBJ databases">
        <authorList>
            <consortium name="Pathogen Informatics"/>
        </authorList>
    </citation>
    <scope>NUCLEOTIDE SEQUENCE [LARGE SCALE GENOMIC DNA]</scope>
    <source>
        <strain evidence="5 6">NST_G2</strain>
    </source>
</reference>
<dbReference type="Proteomes" id="UP000275846">
    <property type="component" value="Unassembled WGS sequence"/>
</dbReference>
<dbReference type="Pfam" id="PF13499">
    <property type="entry name" value="EF-hand_7"/>
    <property type="match status" value="1"/>
</dbReference>
<evidence type="ECO:0000256" key="2">
    <source>
        <dbReference type="SAM" id="MobiDB-lite"/>
    </source>
</evidence>
<dbReference type="SUPFAM" id="SSF47473">
    <property type="entry name" value="EF-hand"/>
    <property type="match status" value="1"/>
</dbReference>
<evidence type="ECO:0000313" key="7">
    <source>
        <dbReference type="WBParaSite" id="SSLN_0001207701-mRNA-1"/>
    </source>
</evidence>
<dbReference type="OrthoDB" id="6219502at2759"/>
<evidence type="ECO:0000313" key="6">
    <source>
        <dbReference type="Proteomes" id="UP000275846"/>
    </source>
</evidence>
<keyword evidence="1" id="KW-0106">Calcium</keyword>
<reference evidence="7" key="2">
    <citation type="submission" date="2016-06" db="UniProtKB">
        <authorList>
            <consortium name="WormBaseParasite"/>
        </authorList>
    </citation>
    <scope>IDENTIFICATION</scope>
</reference>
<dbReference type="InterPro" id="IPR011992">
    <property type="entry name" value="EF-hand-dom_pair"/>
</dbReference>
<dbReference type="PROSITE" id="PS00018">
    <property type="entry name" value="EF_HAND_1"/>
    <property type="match status" value="1"/>
</dbReference>
<proteinExistence type="predicted"/>
<dbReference type="Gene3D" id="1.10.238.10">
    <property type="entry name" value="EF-hand"/>
    <property type="match status" value="1"/>
</dbReference>
<evidence type="ECO:0000313" key="5">
    <source>
        <dbReference type="EMBL" id="VDL98017.1"/>
    </source>
</evidence>
<feature type="domain" description="EF-hand" evidence="3">
    <location>
        <begin position="1"/>
        <end position="36"/>
    </location>
</feature>
<gene>
    <name evidence="4" type="primary">SM21</name>
    <name evidence="5" type="ORF">SSLN_LOCUS11632</name>
    <name evidence="4" type="ORF">TR123645</name>
</gene>
<dbReference type="InterPro" id="IPR002048">
    <property type="entry name" value="EF_hand_dom"/>
</dbReference>
<feature type="region of interest" description="Disordered" evidence="2">
    <location>
        <begin position="69"/>
        <end position="89"/>
    </location>
</feature>
<protein>
    <submittedName>
        <fullName evidence="4 7">Antigen Sm21.7</fullName>
    </submittedName>
</protein>
<dbReference type="EMBL" id="UYSU01036681">
    <property type="protein sequence ID" value="VDL98017.1"/>
    <property type="molecule type" value="Genomic_DNA"/>
</dbReference>
<dbReference type="AlphaFoldDB" id="A0A0V0JCW7"/>
<dbReference type="WBParaSite" id="SSLN_0001207701-mRNA-1">
    <property type="protein sequence ID" value="SSLN_0001207701-mRNA-1"/>
    <property type="gene ID" value="SSLN_0001207701"/>
</dbReference>
<evidence type="ECO:0000256" key="1">
    <source>
        <dbReference type="ARBA" id="ARBA00022837"/>
    </source>
</evidence>
<evidence type="ECO:0000259" key="3">
    <source>
        <dbReference type="PROSITE" id="PS50222"/>
    </source>
</evidence>
<accession>A0A0V0JCW7</accession>
<dbReference type="PROSITE" id="PS50222">
    <property type="entry name" value="EF_HAND_2"/>
    <property type="match status" value="1"/>
</dbReference>
<name>A0A0V0JCW7_SCHSO</name>
<reference evidence="4" key="1">
    <citation type="submission" date="2016-01" db="EMBL/GenBank/DDBJ databases">
        <title>Reference transcriptome for the parasite Schistocephalus solidus: insights into the molecular evolution of parasitism.</title>
        <authorList>
            <person name="Hebert F.O."/>
            <person name="Grambauer S."/>
            <person name="Barber I."/>
            <person name="Landry C.R."/>
            <person name="Aubin-Horth N."/>
        </authorList>
    </citation>
    <scope>NUCLEOTIDE SEQUENCE</scope>
</reference>
<dbReference type="GO" id="GO:0005509">
    <property type="term" value="F:calcium ion binding"/>
    <property type="evidence" value="ECO:0007669"/>
    <property type="project" value="InterPro"/>
</dbReference>
<dbReference type="InterPro" id="IPR018247">
    <property type="entry name" value="EF_Hand_1_Ca_BS"/>
</dbReference>
<evidence type="ECO:0000313" key="4">
    <source>
        <dbReference type="EMBL" id="JAP63191.1"/>
    </source>
</evidence>
<keyword evidence="6" id="KW-1185">Reference proteome</keyword>